<evidence type="ECO:0000256" key="1">
    <source>
        <dbReference type="SAM" id="MobiDB-lite"/>
    </source>
</evidence>
<proteinExistence type="predicted"/>
<comment type="caution">
    <text evidence="2">The sequence shown here is derived from an EMBL/GenBank/DDBJ whole genome shotgun (WGS) entry which is preliminary data.</text>
</comment>
<dbReference type="EMBL" id="QEQK01000009">
    <property type="protein sequence ID" value="PWN55670.1"/>
    <property type="molecule type" value="Genomic_DNA"/>
</dbReference>
<name>A0A363UJR5_9GAMM</name>
<accession>A0A363UJR5</accession>
<organism evidence="2 3">
    <name type="scientific">Abyssibacter profundi</name>
    <dbReference type="NCBI Taxonomy" id="2182787"/>
    <lineage>
        <taxon>Bacteria</taxon>
        <taxon>Pseudomonadati</taxon>
        <taxon>Pseudomonadota</taxon>
        <taxon>Gammaproteobacteria</taxon>
        <taxon>Chromatiales</taxon>
        <taxon>Oceanococcaceae</taxon>
        <taxon>Abyssibacter</taxon>
    </lineage>
</organism>
<sequence>MGFEETAGQRLVGIRGRCHNTIKRAHVAAHDNENRGNEPLATSDDLDSITGQFNGHPGA</sequence>
<protein>
    <submittedName>
        <fullName evidence="2">Uncharacterized protein</fullName>
    </submittedName>
</protein>
<dbReference type="Proteomes" id="UP000251800">
    <property type="component" value="Unassembled WGS sequence"/>
</dbReference>
<feature type="region of interest" description="Disordered" evidence="1">
    <location>
        <begin position="29"/>
        <end position="59"/>
    </location>
</feature>
<reference evidence="2 3" key="1">
    <citation type="submission" date="2018-05" db="EMBL/GenBank/DDBJ databases">
        <title>Abyssibacter profundi OUC007T gen. nov., sp. nov, a marine bacterium isolated from seawater of the Mariana Trench.</title>
        <authorList>
            <person name="Zhou S."/>
        </authorList>
    </citation>
    <scope>NUCLEOTIDE SEQUENCE [LARGE SCALE GENOMIC DNA]</scope>
    <source>
        <strain evidence="2 3">OUC007</strain>
    </source>
</reference>
<evidence type="ECO:0000313" key="3">
    <source>
        <dbReference type="Proteomes" id="UP000251800"/>
    </source>
</evidence>
<keyword evidence="3" id="KW-1185">Reference proteome</keyword>
<dbReference type="AlphaFoldDB" id="A0A363UJR5"/>
<gene>
    <name evidence="2" type="ORF">DEH80_11225</name>
</gene>
<evidence type="ECO:0000313" key="2">
    <source>
        <dbReference type="EMBL" id="PWN55670.1"/>
    </source>
</evidence>